<evidence type="ECO:0000256" key="6">
    <source>
        <dbReference type="ARBA" id="ARBA00022932"/>
    </source>
</evidence>
<gene>
    <name evidence="9" type="primary">holB</name>
    <name evidence="9" type="ORF">SR900_08585</name>
</gene>
<organism evidence="9 10">
    <name type="scientific">Kangiella aquimarina</name>
    <dbReference type="NCBI Taxonomy" id="261965"/>
    <lineage>
        <taxon>Bacteria</taxon>
        <taxon>Pseudomonadati</taxon>
        <taxon>Pseudomonadota</taxon>
        <taxon>Gammaproteobacteria</taxon>
        <taxon>Kangiellales</taxon>
        <taxon>Kangiellaceae</taxon>
        <taxon>Kangiella</taxon>
    </lineage>
</organism>
<evidence type="ECO:0000259" key="8">
    <source>
        <dbReference type="Pfam" id="PF09115"/>
    </source>
</evidence>
<dbReference type="PANTHER" id="PTHR11669">
    <property type="entry name" value="REPLICATION FACTOR C / DNA POLYMERASE III GAMMA-TAU SUBUNIT"/>
    <property type="match status" value="1"/>
</dbReference>
<keyword evidence="5" id="KW-0235">DNA replication</keyword>
<evidence type="ECO:0000256" key="2">
    <source>
        <dbReference type="ARBA" id="ARBA00014363"/>
    </source>
</evidence>
<keyword evidence="3 9" id="KW-0808">Transferase</keyword>
<dbReference type="InterPro" id="IPR015199">
    <property type="entry name" value="DNA_pol_III_delta_C"/>
</dbReference>
<evidence type="ECO:0000256" key="5">
    <source>
        <dbReference type="ARBA" id="ARBA00022705"/>
    </source>
</evidence>
<dbReference type="Proteomes" id="UP001324185">
    <property type="component" value="Chromosome"/>
</dbReference>
<dbReference type="RefSeq" id="WP_018624995.1">
    <property type="nucleotide sequence ID" value="NZ_CP140158.1"/>
</dbReference>
<dbReference type="InterPro" id="IPR027417">
    <property type="entry name" value="P-loop_NTPase"/>
</dbReference>
<evidence type="ECO:0000256" key="7">
    <source>
        <dbReference type="ARBA" id="ARBA00049244"/>
    </source>
</evidence>
<comment type="catalytic activity">
    <reaction evidence="7">
        <text>DNA(n) + a 2'-deoxyribonucleoside 5'-triphosphate = DNA(n+1) + diphosphate</text>
        <dbReference type="Rhea" id="RHEA:22508"/>
        <dbReference type="Rhea" id="RHEA-COMP:17339"/>
        <dbReference type="Rhea" id="RHEA-COMP:17340"/>
        <dbReference type="ChEBI" id="CHEBI:33019"/>
        <dbReference type="ChEBI" id="CHEBI:61560"/>
        <dbReference type="ChEBI" id="CHEBI:173112"/>
        <dbReference type="EC" id="2.7.7.7"/>
    </reaction>
</comment>
<dbReference type="InterPro" id="IPR004622">
    <property type="entry name" value="DNA_pol_HolB"/>
</dbReference>
<dbReference type="NCBIfam" id="TIGR00678">
    <property type="entry name" value="holB"/>
    <property type="match status" value="1"/>
</dbReference>
<dbReference type="Pfam" id="PF09115">
    <property type="entry name" value="DNApol3-delta_C"/>
    <property type="match status" value="1"/>
</dbReference>
<keyword evidence="6" id="KW-0239">DNA-directed DNA polymerase</keyword>
<evidence type="ECO:0000256" key="1">
    <source>
        <dbReference type="ARBA" id="ARBA00012417"/>
    </source>
</evidence>
<keyword evidence="4 9" id="KW-0548">Nucleotidyltransferase</keyword>
<sequence length="332" mass="37524">MTQVEVWNQSQFKRVQDQFQQGSLPHAILLMGPEGIGRETFAESLAQWLLCLNRQQEACGECKSCFLFEAGNHPDYHLLDVEQDKTQISVGQVRELIVSMQESSHQGGWKVANIANVQAMNASSFNALLKTLEEPQDNTLLILQTSQLQGVPPTIRSRAQLLSLSVDDHKQVKEWLTERQGHMTQALEAALNLFPQAPYKAEDFGVNGDTLKYAEFIVQMTDLVQGNQSPVQMAQFWHEELADVAFWMQLMVRDVLLIQQAGDQAELLFAQQKQELVTLSKAINGQGWLMLLEKINELQRLIKQKSPVNLMASWQSLLIFVTQIASKYKSLG</sequence>
<protein>
    <recommendedName>
        <fullName evidence="2">DNA polymerase III subunit delta'</fullName>
        <ecNumber evidence="1">2.7.7.7</ecNumber>
    </recommendedName>
</protein>
<dbReference type="PANTHER" id="PTHR11669:SF8">
    <property type="entry name" value="DNA POLYMERASE III SUBUNIT DELTA"/>
    <property type="match status" value="1"/>
</dbReference>
<evidence type="ECO:0000313" key="9">
    <source>
        <dbReference type="EMBL" id="WQG84521.1"/>
    </source>
</evidence>
<dbReference type="EMBL" id="CP140158">
    <property type="protein sequence ID" value="WQG84521.1"/>
    <property type="molecule type" value="Genomic_DNA"/>
</dbReference>
<dbReference type="SUPFAM" id="SSF52540">
    <property type="entry name" value="P-loop containing nucleoside triphosphate hydrolases"/>
    <property type="match status" value="1"/>
</dbReference>
<dbReference type="Gene3D" id="3.40.50.300">
    <property type="entry name" value="P-loop containing nucleotide triphosphate hydrolases"/>
    <property type="match status" value="1"/>
</dbReference>
<evidence type="ECO:0000256" key="3">
    <source>
        <dbReference type="ARBA" id="ARBA00022679"/>
    </source>
</evidence>
<dbReference type="GO" id="GO:0003887">
    <property type="term" value="F:DNA-directed DNA polymerase activity"/>
    <property type="evidence" value="ECO:0007669"/>
    <property type="project" value="UniProtKB-EC"/>
</dbReference>
<keyword evidence="10" id="KW-1185">Reference proteome</keyword>
<feature type="domain" description="DNA polymerase III delta subunit C-terminal" evidence="8">
    <location>
        <begin position="213"/>
        <end position="309"/>
    </location>
</feature>
<dbReference type="Pfam" id="PF13177">
    <property type="entry name" value="DNA_pol3_delta2"/>
    <property type="match status" value="1"/>
</dbReference>
<name>A0ABZ0X2B9_9GAMM</name>
<reference evidence="9 10" key="1">
    <citation type="submission" date="2023-11" db="EMBL/GenBank/DDBJ databases">
        <title>MicrobeMod: A computational toolkit for identifying prokaryotic methylation and restriction-modification with nanopore sequencing.</title>
        <authorList>
            <person name="Crits-Christoph A."/>
            <person name="Kang S.C."/>
            <person name="Lee H."/>
            <person name="Ostrov N."/>
        </authorList>
    </citation>
    <scope>NUCLEOTIDE SEQUENCE [LARGE SCALE GENOMIC DNA]</scope>
    <source>
        <strain evidence="9 10">DSMZ 16071</strain>
    </source>
</reference>
<proteinExistence type="predicted"/>
<evidence type="ECO:0000313" key="10">
    <source>
        <dbReference type="Proteomes" id="UP001324185"/>
    </source>
</evidence>
<evidence type="ECO:0000256" key="4">
    <source>
        <dbReference type="ARBA" id="ARBA00022695"/>
    </source>
</evidence>
<dbReference type="EC" id="2.7.7.7" evidence="1"/>
<dbReference type="InterPro" id="IPR050238">
    <property type="entry name" value="DNA_Rep/Repair_Clamp_Loader"/>
</dbReference>
<accession>A0ABZ0X2B9</accession>